<keyword evidence="3 5" id="KW-0067">ATP-binding</keyword>
<proteinExistence type="inferred from homology"/>
<protein>
    <submittedName>
        <fullName evidence="5">ATP-binding protein</fullName>
    </submittedName>
</protein>
<dbReference type="AlphaFoldDB" id="A0AAF1C4H4"/>
<dbReference type="GO" id="GO:0016887">
    <property type="term" value="F:ATP hydrolysis activity"/>
    <property type="evidence" value="ECO:0007669"/>
    <property type="project" value="InterPro"/>
</dbReference>
<dbReference type="Pfam" id="PF00004">
    <property type="entry name" value="AAA"/>
    <property type="match status" value="1"/>
</dbReference>
<accession>A0AAF1C4H4</accession>
<dbReference type="SUPFAM" id="SSF52540">
    <property type="entry name" value="P-loop containing nucleoside triphosphate hydrolases"/>
    <property type="match status" value="1"/>
</dbReference>
<dbReference type="Gene3D" id="3.40.50.300">
    <property type="entry name" value="P-loop containing nucleotide triphosphate hydrolases"/>
    <property type="match status" value="1"/>
</dbReference>
<dbReference type="PANTHER" id="PTHR23073">
    <property type="entry name" value="26S PROTEASOME REGULATORY SUBUNIT"/>
    <property type="match status" value="1"/>
</dbReference>
<name>A0AAF1C4H4_9CHRO</name>
<dbReference type="Gene3D" id="1.10.8.60">
    <property type="match status" value="1"/>
</dbReference>
<evidence type="ECO:0000256" key="1">
    <source>
        <dbReference type="ARBA" id="ARBA00006914"/>
    </source>
</evidence>
<organism evidence="5">
    <name type="scientific">Cyanobacterium aponinum AL20115</name>
    <dbReference type="NCBI Taxonomy" id="3090662"/>
    <lineage>
        <taxon>Bacteria</taxon>
        <taxon>Bacillati</taxon>
        <taxon>Cyanobacteriota</taxon>
        <taxon>Cyanophyceae</taxon>
        <taxon>Oscillatoriophycideae</taxon>
        <taxon>Chroococcales</taxon>
        <taxon>Geminocystaceae</taxon>
        <taxon>Cyanobacterium</taxon>
    </lineage>
</organism>
<gene>
    <name evidence="5" type="ORF">SAY89_10340</name>
</gene>
<feature type="domain" description="AAA+ ATPase" evidence="4">
    <location>
        <begin position="123"/>
        <end position="256"/>
    </location>
</feature>
<dbReference type="GO" id="GO:0005524">
    <property type="term" value="F:ATP binding"/>
    <property type="evidence" value="ECO:0007669"/>
    <property type="project" value="UniProtKB-KW"/>
</dbReference>
<evidence type="ECO:0000256" key="3">
    <source>
        <dbReference type="ARBA" id="ARBA00022840"/>
    </source>
</evidence>
<evidence type="ECO:0000259" key="4">
    <source>
        <dbReference type="SMART" id="SM00382"/>
    </source>
</evidence>
<reference evidence="5" key="1">
    <citation type="submission" date="2023-11" db="EMBL/GenBank/DDBJ databases">
        <title>Genome sequence of Cyanobacterium aponinum BCRC AL20115.</title>
        <authorList>
            <person name="Chang H.-Y."/>
            <person name="Lin K.-M."/>
            <person name="Hsueh H.-T."/>
            <person name="Chu H.-A."/>
            <person name="Kuo C.-H."/>
        </authorList>
    </citation>
    <scope>NUCLEOTIDE SEQUENCE</scope>
    <source>
        <strain evidence="5">AL20115</strain>
    </source>
</reference>
<dbReference type="InterPro" id="IPR003593">
    <property type="entry name" value="AAA+_ATPase"/>
</dbReference>
<sequence length="348" mass="40082">MARGETLRRLFNSFSKDDRKEFRAAATQLIQEEKQKNHLLLAHDLERIMQKTTSQQFGSNHSPWEIYPEIPTDKETGLPLIDVLMPPLSWDRIILSDKNQKILEKIVIENRKFELLQSHNLTPASKILFCGSPGCGKTITAKVLAGVLERPLVYVNLSAIFSSFLGETAVNLTKIFDYVKTGEWVVFFDEFDAIAKDRNSNNEHGEIKRLVNSLLQLIDNSNCYQTLFIAATNYESLLDKAIWRRFDEIVFFDKPNYNLRLSLLRKNLSSIKHPSIDLNKFASRLKDTTGADIERICLDAIKSVILKGEDVLTSEDLEISVKHHSERMRIIKKRINFDEQSLENIRNE</sequence>
<comment type="similarity">
    <text evidence="1">Belongs to the AAA ATPase family.</text>
</comment>
<dbReference type="InterPro" id="IPR003959">
    <property type="entry name" value="ATPase_AAA_core"/>
</dbReference>
<keyword evidence="2" id="KW-0547">Nucleotide-binding</keyword>
<dbReference type="CDD" id="cd19481">
    <property type="entry name" value="RecA-like_protease"/>
    <property type="match status" value="1"/>
</dbReference>
<evidence type="ECO:0000313" key="5">
    <source>
        <dbReference type="EMBL" id="WPF87206.1"/>
    </source>
</evidence>
<dbReference type="InterPro" id="IPR027417">
    <property type="entry name" value="P-loop_NTPase"/>
</dbReference>
<evidence type="ECO:0000256" key="2">
    <source>
        <dbReference type="ARBA" id="ARBA00022741"/>
    </source>
</evidence>
<dbReference type="EMBL" id="CP138348">
    <property type="protein sequence ID" value="WPF87206.1"/>
    <property type="molecule type" value="Genomic_DNA"/>
</dbReference>
<dbReference type="InterPro" id="IPR050221">
    <property type="entry name" value="26S_Proteasome_ATPase"/>
</dbReference>
<dbReference type="SMART" id="SM00382">
    <property type="entry name" value="AAA"/>
    <property type="match status" value="1"/>
</dbReference>
<dbReference type="RefSeq" id="WP_320000886.1">
    <property type="nucleotide sequence ID" value="NZ_CP138348.1"/>
</dbReference>